<dbReference type="SUPFAM" id="SSF57196">
    <property type="entry name" value="EGF/Laminin"/>
    <property type="match status" value="3"/>
</dbReference>
<keyword evidence="16" id="KW-0325">Glycoprotein</keyword>
<dbReference type="CDD" id="cd00054">
    <property type="entry name" value="EGF_CA"/>
    <property type="match status" value="3"/>
</dbReference>
<evidence type="ECO:0000256" key="6">
    <source>
        <dbReference type="ARBA" id="ARBA00022737"/>
    </source>
</evidence>
<evidence type="ECO:0000256" key="11">
    <source>
        <dbReference type="ARBA" id="ARBA00023043"/>
    </source>
</evidence>
<dbReference type="InterPro" id="IPR001881">
    <property type="entry name" value="EGF-like_Ca-bd_dom"/>
</dbReference>
<proteinExistence type="predicted"/>
<sequence length="1210" mass="133452">MFTSLIAVDLCVLSTLLTSAVDGVSTPCNPDPCQNYGICVPRGSSLQIPWLSDYIPVTKSKLNYECICMGGWTGVNCTEDTNDCTNNPCLNGGTCVDQPNMRYVCHCHSGYVGRNCEYTDPCDMEPCENGGVCTADVLGQFTCRCSMWYSGERCEVEIDPCHPQSPCLGPGSTCLPVRSPVGDPISKSPPLVVDFNCTCGPGYTGRYCDTKLDMCSGNPCLNGATCMDQGTYFKCICPEGFYGTRCESKRSLITSKPHTYPTTSVRPAGYGEPRDFLHPCVNLSCNGAQPNDGTCHAACFFQNCSSAEEINDCSDWSECLSKVKTQSHVINGTCVERFHNGHCDLECNSLACHFDGLDCVKDNSPPVEQTCAELYADGICQMECFKAASGFDGGDCADQAIKALNLTRTEPRLFMAILNTKMEHFLKIQQKIMSNLSVLLRSVVRIAADKRTGMELMADLIRTSGLKAVIEIYTYRLDDQTECTSSNQSCASLPPNLPDADLSQYVRAALATPAFRMPVALRLFAPVTDPSQLNFLPGQDLQWSRILGFKGTVGLYACLCVLAGITILLVILLVLQREARLKPSKRVFTKGIWFPPIPPADPDGNHEFDQIYPPSAYLNGELCNPSKQLLQQPLLCGTFKGNASQQMPKIGTNPLEALTSQIERVPKIVSYHANTLPIPKIERRNLKRSFGCACDVPYQENAHDGEVVAGKQFCWDAFLDPGHERVGKVHKDESCRTSFVSERGVEDHSSQPTGVQSFNTISEYRSDYQYPNCQQDSDAEFHRSYPESDVLKRRLCSFFRSQDGIHPLSSEAVNSVGHIIDQQTLNPNPLNNDPQTDTDRIFRSQNLEGVRCCQALETQSGQPEMADDQTLLHWAGRMNCGQDLVFSLPHSLCTEGKSNCATMLDKDGRTALVTAAAAGALDTIGALYQLERGAVANNRSATAARTPKTRRRHRIFETRQSTPLIAAVQSGNQEVFEYLLDEGYQLGGIDEYGRNVVHWAAATNSVQILQRLAQCKGFYRLINAHDDQDRTPLTLATREGCAEAVKFLLENRANVVSLDNPDCDPLRIAQEKGFNTIRKMLLPYYEAENMTTVKSYLGENERPPADYGDCECTEPSDVSEYDVPMSEQPSENDDEDEVKDEATVDCGKAPRPPVPFPQLAESNCEKPNSFRFFPKVPLISSERRTFIVGTGAQNPYLTYGVDACSPFECI</sequence>
<dbReference type="GO" id="GO:0005509">
    <property type="term" value="F:calcium ion binding"/>
    <property type="evidence" value="ECO:0007669"/>
    <property type="project" value="InterPro"/>
</dbReference>
<evidence type="ECO:0000256" key="20">
    <source>
        <dbReference type="SAM" id="MobiDB-lite"/>
    </source>
</evidence>
<keyword evidence="9 21" id="KW-1133">Transmembrane helix</keyword>
<keyword evidence="14" id="KW-0010">Activator</keyword>
<feature type="disulfide bond" evidence="19">
    <location>
        <begin position="145"/>
        <end position="154"/>
    </location>
</feature>
<evidence type="ECO:0000256" key="3">
    <source>
        <dbReference type="ARBA" id="ARBA00022536"/>
    </source>
</evidence>
<dbReference type="SMART" id="SM00248">
    <property type="entry name" value="ANK"/>
    <property type="match status" value="4"/>
</dbReference>
<evidence type="ECO:0000256" key="13">
    <source>
        <dbReference type="ARBA" id="ARBA00023157"/>
    </source>
</evidence>
<keyword evidence="13 19" id="KW-1015">Disulfide bond</keyword>
<dbReference type="PRINTS" id="PR01983">
    <property type="entry name" value="NOTCH"/>
</dbReference>
<feature type="domain" description="EGF-like" evidence="23">
    <location>
        <begin position="118"/>
        <end position="155"/>
    </location>
</feature>
<feature type="domain" description="EGF-like" evidence="23">
    <location>
        <begin position="80"/>
        <end position="117"/>
    </location>
</feature>
<keyword evidence="10" id="KW-0805">Transcription regulation</keyword>
<dbReference type="SMART" id="SM00004">
    <property type="entry name" value="NL"/>
    <property type="match status" value="2"/>
</dbReference>
<dbReference type="GO" id="GO:0005634">
    <property type="term" value="C:nucleus"/>
    <property type="evidence" value="ECO:0007669"/>
    <property type="project" value="UniProtKB-SubCell"/>
</dbReference>
<dbReference type="PROSITE" id="PS50026">
    <property type="entry name" value="EGF_3"/>
    <property type="match status" value="5"/>
</dbReference>
<dbReference type="PROSITE" id="PS50088">
    <property type="entry name" value="ANK_REPEAT"/>
    <property type="match status" value="2"/>
</dbReference>
<evidence type="ECO:0000256" key="8">
    <source>
        <dbReference type="ARBA" id="ARBA00022976"/>
    </source>
</evidence>
<feature type="domain" description="EGF-like" evidence="23">
    <location>
        <begin position="24"/>
        <end position="78"/>
    </location>
</feature>
<feature type="transmembrane region" description="Helical" evidence="21">
    <location>
        <begin position="553"/>
        <end position="575"/>
    </location>
</feature>
<dbReference type="SMART" id="SM00179">
    <property type="entry name" value="EGF_CA"/>
    <property type="match status" value="4"/>
</dbReference>
<dbReference type="PROSITE" id="PS01186">
    <property type="entry name" value="EGF_2"/>
    <property type="match status" value="4"/>
</dbReference>
<dbReference type="Gene3D" id="2.10.25.10">
    <property type="entry name" value="Laminin"/>
    <property type="match status" value="5"/>
</dbReference>
<feature type="compositionally biased region" description="Acidic residues" evidence="20">
    <location>
        <begin position="1108"/>
        <end position="1120"/>
    </location>
</feature>
<evidence type="ECO:0000256" key="21">
    <source>
        <dbReference type="SAM" id="Phobius"/>
    </source>
</evidence>
<keyword evidence="3 19" id="KW-0245">EGF-like domain</keyword>
<keyword evidence="6" id="KW-0677">Repeat</keyword>
<dbReference type="AlphaFoldDB" id="A0AAV2TF20"/>
<keyword evidence="7" id="KW-0221">Differentiation</keyword>
<protein>
    <recommendedName>
        <fullName evidence="27">Notch</fullName>
    </recommendedName>
</protein>
<feature type="domain" description="EGF-like" evidence="23">
    <location>
        <begin position="157"/>
        <end position="209"/>
    </location>
</feature>
<dbReference type="FunFam" id="2.10.25.10:FF:000472">
    <property type="entry name" value="Uncharacterized protein, isoform A"/>
    <property type="match status" value="1"/>
</dbReference>
<evidence type="ECO:0000256" key="10">
    <source>
        <dbReference type="ARBA" id="ARBA00023015"/>
    </source>
</evidence>
<keyword evidence="4 21" id="KW-0812">Transmembrane</keyword>
<feature type="domain" description="EGF-like" evidence="23">
    <location>
        <begin position="211"/>
        <end position="247"/>
    </location>
</feature>
<dbReference type="InterPro" id="IPR000152">
    <property type="entry name" value="EGF-type_Asp/Asn_hydroxyl_site"/>
</dbReference>
<dbReference type="PROSITE" id="PS00010">
    <property type="entry name" value="ASX_HYDROXYL"/>
    <property type="match status" value="1"/>
</dbReference>
<feature type="disulfide bond" evidence="19">
    <location>
        <begin position="107"/>
        <end position="116"/>
    </location>
</feature>
<organism evidence="25 26">
    <name type="scientific">Calicophoron daubneyi</name>
    <name type="common">Rumen fluke</name>
    <name type="synonym">Paramphistomum daubneyi</name>
    <dbReference type="NCBI Taxonomy" id="300641"/>
    <lineage>
        <taxon>Eukaryota</taxon>
        <taxon>Metazoa</taxon>
        <taxon>Spiralia</taxon>
        <taxon>Lophotrochozoa</taxon>
        <taxon>Platyhelminthes</taxon>
        <taxon>Trematoda</taxon>
        <taxon>Digenea</taxon>
        <taxon>Plagiorchiida</taxon>
        <taxon>Pronocephalata</taxon>
        <taxon>Paramphistomoidea</taxon>
        <taxon>Paramphistomidae</taxon>
        <taxon>Calicophoron</taxon>
    </lineage>
</organism>
<evidence type="ECO:0000256" key="15">
    <source>
        <dbReference type="ARBA" id="ARBA00023163"/>
    </source>
</evidence>
<dbReference type="SUPFAM" id="SSF90193">
    <property type="entry name" value="Notch domain"/>
    <property type="match status" value="2"/>
</dbReference>
<dbReference type="GO" id="GO:0032991">
    <property type="term" value="C:protein-containing complex"/>
    <property type="evidence" value="ECO:0007669"/>
    <property type="project" value="TreeGrafter"/>
</dbReference>
<keyword evidence="8" id="KW-0914">Notch signaling pathway</keyword>
<dbReference type="GO" id="GO:0007219">
    <property type="term" value="P:Notch signaling pathway"/>
    <property type="evidence" value="ECO:0007669"/>
    <property type="project" value="UniProtKB-KW"/>
</dbReference>
<dbReference type="InterPro" id="IPR051022">
    <property type="entry name" value="Notch_Cell-Fate_Det"/>
</dbReference>
<dbReference type="GO" id="GO:0045197">
    <property type="term" value="P:establishment or maintenance of epithelial cell apical/basal polarity"/>
    <property type="evidence" value="ECO:0007669"/>
    <property type="project" value="TreeGrafter"/>
</dbReference>
<dbReference type="InterPro" id="IPR013032">
    <property type="entry name" value="EGF-like_CS"/>
</dbReference>
<comment type="caution">
    <text evidence="25">The sequence shown here is derived from an EMBL/GenBank/DDBJ whole genome shotgun (WGS) entry which is preliminary data.</text>
</comment>
<dbReference type="Gene3D" id="1.25.40.20">
    <property type="entry name" value="Ankyrin repeat-containing domain"/>
    <property type="match status" value="1"/>
</dbReference>
<feature type="repeat" description="ANK" evidence="18">
    <location>
        <begin position="959"/>
        <end position="991"/>
    </location>
</feature>
<keyword evidence="11 18" id="KW-0040">ANK repeat</keyword>
<evidence type="ECO:0000256" key="5">
    <source>
        <dbReference type="ARBA" id="ARBA00022729"/>
    </source>
</evidence>
<dbReference type="InterPro" id="IPR002110">
    <property type="entry name" value="Ankyrin_rpt"/>
</dbReference>
<keyword evidence="12 21" id="KW-0472">Membrane</keyword>
<evidence type="ECO:0000256" key="14">
    <source>
        <dbReference type="ARBA" id="ARBA00023159"/>
    </source>
</evidence>
<feature type="chain" id="PRO_5043629322" description="Notch" evidence="22">
    <location>
        <begin position="24"/>
        <end position="1210"/>
    </location>
</feature>
<evidence type="ECO:0000256" key="9">
    <source>
        <dbReference type="ARBA" id="ARBA00022989"/>
    </source>
</evidence>
<dbReference type="PROSITE" id="PS50297">
    <property type="entry name" value="ANK_REP_REGION"/>
    <property type="match status" value="1"/>
</dbReference>
<feature type="signal peptide" evidence="22">
    <location>
        <begin position="1"/>
        <end position="23"/>
    </location>
</feature>
<dbReference type="Pfam" id="PF12796">
    <property type="entry name" value="Ank_2"/>
    <property type="match status" value="1"/>
</dbReference>
<dbReference type="FunFam" id="2.10.25.10:FF:000012">
    <property type="entry name" value="Delta-like protein"/>
    <property type="match status" value="1"/>
</dbReference>
<dbReference type="InterPro" id="IPR000800">
    <property type="entry name" value="Notch_dom"/>
</dbReference>
<feature type="disulfide bond" evidence="19">
    <location>
        <begin position="199"/>
        <end position="208"/>
    </location>
</feature>
<dbReference type="InterPro" id="IPR036770">
    <property type="entry name" value="Ankyrin_rpt-contain_sf"/>
</dbReference>
<dbReference type="PANTHER" id="PTHR24049">
    <property type="entry name" value="CRUMBS FAMILY MEMBER"/>
    <property type="match status" value="1"/>
</dbReference>
<keyword evidence="17" id="KW-0539">Nucleus</keyword>
<keyword evidence="15" id="KW-0804">Transcription</keyword>
<feature type="disulfide bond" evidence="19">
    <location>
        <begin position="237"/>
        <end position="246"/>
    </location>
</feature>
<name>A0AAV2TF20_CALDB</name>
<evidence type="ECO:0000256" key="22">
    <source>
        <dbReference type="SAM" id="SignalP"/>
    </source>
</evidence>
<comment type="subcellular location">
    <subcellularLocation>
        <location evidence="2">Cell membrane</location>
        <topology evidence="2">Single-pass type I membrane protein</topology>
    </subcellularLocation>
    <subcellularLocation>
        <location evidence="1">Nucleus</location>
    </subcellularLocation>
</comment>
<dbReference type="SMART" id="SM00181">
    <property type="entry name" value="EGF"/>
    <property type="match status" value="5"/>
</dbReference>
<dbReference type="EMBL" id="CAXLJL010000212">
    <property type="protein sequence ID" value="CAL5134621.1"/>
    <property type="molecule type" value="Genomic_DNA"/>
</dbReference>
<dbReference type="Pfam" id="PF00066">
    <property type="entry name" value="Notch"/>
    <property type="match status" value="2"/>
</dbReference>
<evidence type="ECO:0000256" key="1">
    <source>
        <dbReference type="ARBA" id="ARBA00004123"/>
    </source>
</evidence>
<comment type="caution">
    <text evidence="19">Lacks conserved residue(s) required for the propagation of feature annotation.</text>
</comment>
<evidence type="ECO:0000256" key="17">
    <source>
        <dbReference type="ARBA" id="ARBA00023242"/>
    </source>
</evidence>
<feature type="region of interest" description="Disordered" evidence="20">
    <location>
        <begin position="1098"/>
        <end position="1138"/>
    </location>
</feature>
<dbReference type="GO" id="GO:0005886">
    <property type="term" value="C:plasma membrane"/>
    <property type="evidence" value="ECO:0007669"/>
    <property type="project" value="UniProtKB-SubCell"/>
</dbReference>
<evidence type="ECO:0000259" key="24">
    <source>
        <dbReference type="PROSITE" id="PS50258"/>
    </source>
</evidence>
<evidence type="ECO:0008006" key="27">
    <source>
        <dbReference type="Google" id="ProtNLM"/>
    </source>
</evidence>
<evidence type="ECO:0000256" key="19">
    <source>
        <dbReference type="PROSITE-ProRule" id="PRU00076"/>
    </source>
</evidence>
<evidence type="ECO:0000256" key="16">
    <source>
        <dbReference type="ARBA" id="ARBA00023180"/>
    </source>
</evidence>
<reference evidence="25" key="1">
    <citation type="submission" date="2024-06" db="EMBL/GenBank/DDBJ databases">
        <authorList>
            <person name="Liu X."/>
            <person name="Lenzi L."/>
            <person name="Haldenby T S."/>
            <person name="Uol C."/>
        </authorList>
    </citation>
    <scope>NUCLEOTIDE SEQUENCE</scope>
</reference>
<evidence type="ECO:0000256" key="7">
    <source>
        <dbReference type="ARBA" id="ARBA00022782"/>
    </source>
</evidence>
<evidence type="ECO:0000313" key="26">
    <source>
        <dbReference type="Proteomes" id="UP001497525"/>
    </source>
</evidence>
<dbReference type="Pfam" id="PF00023">
    <property type="entry name" value="Ank"/>
    <property type="match status" value="1"/>
</dbReference>
<dbReference type="Proteomes" id="UP001497525">
    <property type="component" value="Unassembled WGS sequence"/>
</dbReference>
<accession>A0AAV2TF20</accession>
<dbReference type="SUPFAM" id="SSF48403">
    <property type="entry name" value="Ankyrin repeat"/>
    <property type="match status" value="1"/>
</dbReference>
<dbReference type="Pfam" id="PF12661">
    <property type="entry name" value="hEGF"/>
    <property type="match status" value="1"/>
</dbReference>
<dbReference type="PANTHER" id="PTHR24049:SF22">
    <property type="entry name" value="DROSOPHILA CRUMBS HOMOLOG"/>
    <property type="match status" value="1"/>
</dbReference>
<dbReference type="Pfam" id="PF00008">
    <property type="entry name" value="EGF"/>
    <property type="match status" value="2"/>
</dbReference>
<gene>
    <name evidence="25" type="ORF">CDAUBV1_LOCUS8400</name>
</gene>
<evidence type="ECO:0000256" key="4">
    <source>
        <dbReference type="ARBA" id="ARBA00022692"/>
    </source>
</evidence>
<evidence type="ECO:0000256" key="12">
    <source>
        <dbReference type="ARBA" id="ARBA00023136"/>
    </source>
</evidence>
<dbReference type="GO" id="GO:0030154">
    <property type="term" value="P:cell differentiation"/>
    <property type="evidence" value="ECO:0007669"/>
    <property type="project" value="UniProtKB-KW"/>
</dbReference>
<evidence type="ECO:0000259" key="23">
    <source>
        <dbReference type="PROSITE" id="PS50026"/>
    </source>
</evidence>
<keyword evidence="5 22" id="KW-0732">Signal</keyword>
<dbReference type="PROSITE" id="PS00022">
    <property type="entry name" value="EGF_1"/>
    <property type="match status" value="5"/>
</dbReference>
<dbReference type="InterPro" id="IPR035993">
    <property type="entry name" value="Notch-like_dom_sf"/>
</dbReference>
<feature type="repeat" description="ANK" evidence="18">
    <location>
        <begin position="1028"/>
        <end position="1060"/>
    </location>
</feature>
<dbReference type="Gene3D" id="4.10.470.20">
    <property type="match status" value="2"/>
</dbReference>
<dbReference type="InterPro" id="IPR000742">
    <property type="entry name" value="EGF"/>
</dbReference>
<dbReference type="PROSITE" id="PS50258">
    <property type="entry name" value="LNR"/>
    <property type="match status" value="1"/>
</dbReference>
<evidence type="ECO:0000256" key="2">
    <source>
        <dbReference type="ARBA" id="ARBA00004251"/>
    </source>
</evidence>
<evidence type="ECO:0000256" key="18">
    <source>
        <dbReference type="PROSITE-ProRule" id="PRU00023"/>
    </source>
</evidence>
<feature type="disulfide bond" evidence="19">
    <location>
        <begin position="68"/>
        <end position="77"/>
    </location>
</feature>
<evidence type="ECO:0000313" key="25">
    <source>
        <dbReference type="EMBL" id="CAL5134621.1"/>
    </source>
</evidence>
<feature type="domain" description="LNR" evidence="24">
    <location>
        <begin position="319"/>
        <end position="366"/>
    </location>
</feature>
<dbReference type="GO" id="GO:0007157">
    <property type="term" value="P:heterophilic cell-cell adhesion via plasma membrane cell adhesion molecules"/>
    <property type="evidence" value="ECO:0007669"/>
    <property type="project" value="TreeGrafter"/>
</dbReference>